<keyword evidence="3" id="KW-1185">Reference proteome</keyword>
<accession>G4QL67</accession>
<dbReference type="EMBL" id="CP003060">
    <property type="protein sequence ID" value="AEP29538.1"/>
    <property type="molecule type" value="Genomic_DNA"/>
</dbReference>
<name>G4QL67_GLANF</name>
<organism evidence="2 3">
    <name type="scientific">Glaciecola nitratireducens (strain JCM 12485 / KCTC 12276 / FR1064)</name>
    <dbReference type="NCBI Taxonomy" id="1085623"/>
    <lineage>
        <taxon>Bacteria</taxon>
        <taxon>Pseudomonadati</taxon>
        <taxon>Pseudomonadota</taxon>
        <taxon>Gammaproteobacteria</taxon>
        <taxon>Alteromonadales</taxon>
        <taxon>Alteromonadaceae</taxon>
        <taxon>Brumicola</taxon>
    </lineage>
</organism>
<dbReference type="Proteomes" id="UP000009282">
    <property type="component" value="Chromosome"/>
</dbReference>
<evidence type="ECO:0000313" key="3">
    <source>
        <dbReference type="Proteomes" id="UP000009282"/>
    </source>
</evidence>
<dbReference type="KEGG" id="gni:GNIT_1419"/>
<dbReference type="AlphaFoldDB" id="G4QL67"/>
<evidence type="ECO:0000313" key="2">
    <source>
        <dbReference type="EMBL" id="AEP29538.1"/>
    </source>
</evidence>
<reference evidence="2 3" key="1">
    <citation type="journal article" date="2011" name="J. Bacteriol.">
        <title>Complete genome sequence of seawater bacterium Glaciecola nitratireducens FR1064T.</title>
        <authorList>
            <person name="Bian F."/>
            <person name="Qin Q.L."/>
            <person name="Xie B.B."/>
            <person name="Shu Y.L."/>
            <person name="Zhang X.Y."/>
            <person name="Yu Y."/>
            <person name="Chen B."/>
            <person name="Chen X.L."/>
            <person name="Zhou B.C."/>
            <person name="Zhang Y.Z."/>
        </authorList>
    </citation>
    <scope>NUCLEOTIDE SEQUENCE [LARGE SCALE GENOMIC DNA]</scope>
    <source>
        <strain evidence="3">JCM 12485 / KCTC 12276 / FR1064</strain>
    </source>
</reference>
<gene>
    <name evidence="2" type="ordered locus">GNIT_1419</name>
</gene>
<proteinExistence type="predicted"/>
<sequence>MKYLPDVRMPFFLMFLLMLSDSVQATTSQQNSCQMTLLVNERKGRA</sequence>
<protein>
    <submittedName>
        <fullName evidence="2">Uncharacterized protein</fullName>
    </submittedName>
</protein>
<dbReference type="HOGENOM" id="CLU_3184217_0_0_6"/>
<evidence type="ECO:0000256" key="1">
    <source>
        <dbReference type="SAM" id="SignalP"/>
    </source>
</evidence>
<feature type="chain" id="PRO_5003467678" evidence="1">
    <location>
        <begin position="26"/>
        <end position="46"/>
    </location>
</feature>
<feature type="signal peptide" evidence="1">
    <location>
        <begin position="1"/>
        <end position="25"/>
    </location>
</feature>
<keyword evidence="1" id="KW-0732">Signal</keyword>